<sequence>LYRQRLVKNECCESCLFTPLIPVAPPPTQDPPFCSMSPAARILNSPLIHTSLYLGLSSHLGLDVSACVTHTSEV</sequence>
<organism evidence="1">
    <name type="scientific">Mesocestoides corti</name>
    <name type="common">Flatworm</name>
    <dbReference type="NCBI Taxonomy" id="53468"/>
    <lineage>
        <taxon>Eukaryota</taxon>
        <taxon>Metazoa</taxon>
        <taxon>Spiralia</taxon>
        <taxon>Lophotrochozoa</taxon>
        <taxon>Platyhelminthes</taxon>
        <taxon>Cestoda</taxon>
        <taxon>Eucestoda</taxon>
        <taxon>Cyclophyllidea</taxon>
        <taxon>Mesocestoididae</taxon>
        <taxon>Mesocestoides</taxon>
    </lineage>
</organism>
<proteinExistence type="predicted"/>
<evidence type="ECO:0000313" key="1">
    <source>
        <dbReference type="WBParaSite" id="MCU_011584-RA"/>
    </source>
</evidence>
<accession>A0A5K3G068</accession>
<dbReference type="WBParaSite" id="MCU_011584-RA">
    <property type="protein sequence ID" value="MCU_011584-RA"/>
    <property type="gene ID" value="MCU_011584"/>
</dbReference>
<dbReference type="AlphaFoldDB" id="A0A5K3G068"/>
<protein>
    <submittedName>
        <fullName evidence="1">Ovule protein</fullName>
    </submittedName>
</protein>
<reference evidence="1" key="1">
    <citation type="submission" date="2019-11" db="UniProtKB">
        <authorList>
            <consortium name="WormBaseParasite"/>
        </authorList>
    </citation>
    <scope>IDENTIFICATION</scope>
</reference>
<name>A0A5K3G068_MESCO</name>